<dbReference type="EMBL" id="MWWQ01000019">
    <property type="protein sequence ID" value="OZG48830.1"/>
    <property type="molecule type" value="Genomic_DNA"/>
</dbReference>
<evidence type="ECO:0000256" key="1">
    <source>
        <dbReference type="SAM" id="MobiDB-lite"/>
    </source>
</evidence>
<evidence type="ECO:0000313" key="2">
    <source>
        <dbReference type="EMBL" id="OZG48830.1"/>
    </source>
</evidence>
<name>A0A261EPP9_9BIFI</name>
<protein>
    <submittedName>
        <fullName evidence="2">Uncharacterized protein</fullName>
    </submittedName>
</protein>
<accession>A0A261EPP9</accession>
<organism evidence="2 3">
    <name type="scientific">Pseudoscardovia suis</name>
    <dbReference type="NCBI Taxonomy" id="987063"/>
    <lineage>
        <taxon>Bacteria</taxon>
        <taxon>Bacillati</taxon>
        <taxon>Actinomycetota</taxon>
        <taxon>Actinomycetes</taxon>
        <taxon>Bifidobacteriales</taxon>
        <taxon>Bifidobacteriaceae</taxon>
        <taxon>Pseudoscardovia</taxon>
    </lineage>
</organism>
<dbReference type="Proteomes" id="UP000216454">
    <property type="component" value="Unassembled WGS sequence"/>
</dbReference>
<gene>
    <name evidence="2" type="ORF">PSSU_1654</name>
</gene>
<dbReference type="OrthoDB" id="10004806at2"/>
<evidence type="ECO:0000313" key="3">
    <source>
        <dbReference type="Proteomes" id="UP000216454"/>
    </source>
</evidence>
<sequence>MTMGHDYRPGIRESRVAKETNRRIRLAVLAQAARLVDEGHLDKVLPMLIANYANDPKRIGQIHLIQLDEAMFGTQYITAKRWVRRMRERLHDTTHLTDGRLDIAWALDTQEHTVRMTLWLWMLAEREKLTAFRVPGGFPYSLIYDNWDPAYDEYAQQADDTDWDDDEPDTDGTMDDTDWEARG</sequence>
<feature type="compositionally biased region" description="Acidic residues" evidence="1">
    <location>
        <begin position="159"/>
        <end position="183"/>
    </location>
</feature>
<keyword evidence="3" id="KW-1185">Reference proteome</keyword>
<dbReference type="AlphaFoldDB" id="A0A261EPP9"/>
<feature type="region of interest" description="Disordered" evidence="1">
    <location>
        <begin position="155"/>
        <end position="183"/>
    </location>
</feature>
<comment type="caution">
    <text evidence="2">The sequence shown here is derived from an EMBL/GenBank/DDBJ whole genome shotgun (WGS) entry which is preliminary data.</text>
</comment>
<reference evidence="2 3" key="1">
    <citation type="journal article" date="2017" name="BMC Genomics">
        <title>Comparative genomic and phylogenomic analyses of the Bifidobacteriaceae family.</title>
        <authorList>
            <person name="Lugli G.A."/>
            <person name="Milani C."/>
            <person name="Turroni F."/>
            <person name="Duranti S."/>
            <person name="Mancabelli L."/>
            <person name="Mangifesta M."/>
            <person name="Ferrario C."/>
            <person name="Modesto M."/>
            <person name="Mattarelli P."/>
            <person name="Jiri K."/>
            <person name="van Sinderen D."/>
            <person name="Ventura M."/>
        </authorList>
    </citation>
    <scope>NUCLEOTIDE SEQUENCE [LARGE SCALE GENOMIC DNA]</scope>
    <source>
        <strain evidence="2 3">DSM 24744</strain>
    </source>
</reference>
<proteinExistence type="predicted"/>
<dbReference type="RefSeq" id="WP_094691961.1">
    <property type="nucleotide sequence ID" value="NZ_MWWQ01000019.1"/>
</dbReference>